<proteinExistence type="predicted"/>
<sequence length="272" mass="29866">MKYFSVVALFLLSVSIQAETVLVLVAHPDDELAANGTIHHMVNTPLDVHVAYSTSGKYGNDVRGIINTPAELGQQRESEAIEALGVLGVTSSNIHFMRLDDHSLNIYAMAGPIQQLFDNIQPDIVITFGAEGIYGHEDHRSISAATSYIFNNAISSKILLHLAISETKDSGYGFTHGRRAPGNGVIHRVADYAINYQLDVSAYTEIQKASLHKYVSQFTNDKMALMSSYYENAQCPDGTVCEQFVLARVKNNIGNTTSDLLKLINFTQVNQP</sequence>
<accession>A0A3B0ZPH2</accession>
<dbReference type="PANTHER" id="PTHR12993:SF11">
    <property type="entry name" value="N-ACETYLGLUCOSAMINYL-PHOSPHATIDYLINOSITOL DE-N-ACETYLASE"/>
    <property type="match status" value="1"/>
</dbReference>
<dbReference type="InterPro" id="IPR003737">
    <property type="entry name" value="GlcNAc_PI_deacetylase-related"/>
</dbReference>
<dbReference type="Gene3D" id="3.40.50.10320">
    <property type="entry name" value="LmbE-like"/>
    <property type="match status" value="1"/>
</dbReference>
<name>A0A3B0ZPH2_9ZZZZ</name>
<dbReference type="GO" id="GO:0016811">
    <property type="term" value="F:hydrolase activity, acting on carbon-nitrogen (but not peptide) bonds, in linear amides"/>
    <property type="evidence" value="ECO:0007669"/>
    <property type="project" value="TreeGrafter"/>
</dbReference>
<reference evidence="1" key="1">
    <citation type="submission" date="2018-06" db="EMBL/GenBank/DDBJ databases">
        <authorList>
            <person name="Zhirakovskaya E."/>
        </authorList>
    </citation>
    <scope>NUCLEOTIDE SEQUENCE</scope>
</reference>
<organism evidence="1">
    <name type="scientific">hydrothermal vent metagenome</name>
    <dbReference type="NCBI Taxonomy" id="652676"/>
    <lineage>
        <taxon>unclassified sequences</taxon>
        <taxon>metagenomes</taxon>
        <taxon>ecological metagenomes</taxon>
    </lineage>
</organism>
<dbReference type="SUPFAM" id="SSF102588">
    <property type="entry name" value="LmbE-like"/>
    <property type="match status" value="1"/>
</dbReference>
<dbReference type="EMBL" id="UOFV01000055">
    <property type="protein sequence ID" value="VAW95368.1"/>
    <property type="molecule type" value="Genomic_DNA"/>
</dbReference>
<dbReference type="Pfam" id="PF02585">
    <property type="entry name" value="PIG-L"/>
    <property type="match status" value="1"/>
</dbReference>
<dbReference type="InterPro" id="IPR024078">
    <property type="entry name" value="LmbE-like_dom_sf"/>
</dbReference>
<dbReference type="AlphaFoldDB" id="A0A3B0ZPH2"/>
<gene>
    <name evidence="1" type="ORF">MNBD_GAMMA19-2296</name>
</gene>
<evidence type="ECO:0000313" key="1">
    <source>
        <dbReference type="EMBL" id="VAW95368.1"/>
    </source>
</evidence>
<protein>
    <recommendedName>
        <fullName evidence="2">PIG-L family deacetylase</fullName>
    </recommendedName>
</protein>
<dbReference type="PANTHER" id="PTHR12993">
    <property type="entry name" value="N-ACETYLGLUCOSAMINYL-PHOSPHATIDYLINOSITOL DE-N-ACETYLASE-RELATED"/>
    <property type="match status" value="1"/>
</dbReference>
<evidence type="ECO:0008006" key="2">
    <source>
        <dbReference type="Google" id="ProtNLM"/>
    </source>
</evidence>